<dbReference type="InterPro" id="IPR006131">
    <property type="entry name" value="Asp_carbamoyltransf_Asp/Orn-bd"/>
</dbReference>
<evidence type="ECO:0000259" key="4">
    <source>
        <dbReference type="Pfam" id="PF02729"/>
    </source>
</evidence>
<organism evidence="5 6">
    <name type="scientific">candidate division WOR_3 bacterium SM1_77</name>
    <dbReference type="NCBI Taxonomy" id="1703778"/>
    <lineage>
        <taxon>Bacteria</taxon>
        <taxon>Bacteria division WOR-3</taxon>
    </lineage>
</organism>
<dbReference type="Pfam" id="PF02729">
    <property type="entry name" value="OTCace_N"/>
    <property type="match status" value="1"/>
</dbReference>
<sequence length="333" mass="37230">MKNLISLSHLTREQVMELIEMAMRMKKGAFTPSLKGKNLILLFFNPSLRTRTSFELAMQQLHGNVVTLNAGDDTWKLEIEEGVVMDGEAAEHIKDAARVLGRYADAIGIRAFARGENWERDRQDPIIDAFVKHSGVPVINMESSLYHPNQALADVMTIMEAYGTDVKGCPVTITWANHPNPLPMAVPNSILLTCALFGMDVRFLRPQGYDLDPSIMERAEKMCSTAGGRLTVTDNFKKGYTGSRVVYAKSWGSIEFYGDKQREREHRRKLSGWIVDEGKMALTDDAMFLHCLPVRRNRVVADAGIDGPRSGVYDEAENRLHAQKAVLFSILGA</sequence>
<dbReference type="PANTHER" id="PTHR45753:SF3">
    <property type="entry name" value="ORNITHINE TRANSCARBAMYLASE, MITOCHONDRIAL"/>
    <property type="match status" value="1"/>
</dbReference>
<keyword evidence="1 2" id="KW-0808">Transferase</keyword>
<dbReference type="AlphaFoldDB" id="A0A0S8K1L5"/>
<dbReference type="InterPro" id="IPR036901">
    <property type="entry name" value="Asp/Orn_carbamoylTrfase_sf"/>
</dbReference>
<dbReference type="PRINTS" id="PR00101">
    <property type="entry name" value="ATCASE"/>
</dbReference>
<dbReference type="InterPro" id="IPR006130">
    <property type="entry name" value="Asp/Orn_carbamoylTrfase"/>
</dbReference>
<proteinExistence type="inferred from homology"/>
<evidence type="ECO:0000256" key="1">
    <source>
        <dbReference type="ARBA" id="ARBA00022679"/>
    </source>
</evidence>
<feature type="domain" description="Aspartate/ornithine carbamoyltransferase carbamoyl-P binding" evidence="4">
    <location>
        <begin position="2"/>
        <end position="160"/>
    </location>
</feature>
<reference evidence="5 6" key="1">
    <citation type="journal article" date="2015" name="Microbiome">
        <title>Genomic resolution of linkages in carbon, nitrogen, and sulfur cycling among widespread estuary sediment bacteria.</title>
        <authorList>
            <person name="Baker B.J."/>
            <person name="Lazar C.S."/>
            <person name="Teske A.P."/>
            <person name="Dick G.J."/>
        </authorList>
    </citation>
    <scope>NUCLEOTIDE SEQUENCE [LARGE SCALE GENOMIC DNA]</scope>
    <source>
        <strain evidence="5">SM1_77</strain>
    </source>
</reference>
<dbReference type="SUPFAM" id="SSF53671">
    <property type="entry name" value="Aspartate/ornithine carbamoyltransferase"/>
    <property type="match status" value="1"/>
</dbReference>
<dbReference type="PANTHER" id="PTHR45753">
    <property type="entry name" value="ORNITHINE CARBAMOYLTRANSFERASE, MITOCHONDRIAL"/>
    <property type="match status" value="1"/>
</dbReference>
<evidence type="ECO:0008006" key="7">
    <source>
        <dbReference type="Google" id="ProtNLM"/>
    </source>
</evidence>
<comment type="similarity">
    <text evidence="2">Belongs to the aspartate/ornithine carbamoyltransferase superfamily.</text>
</comment>
<gene>
    <name evidence="5" type="ORF">AMJ74_00500</name>
</gene>
<dbReference type="PRINTS" id="PR00100">
    <property type="entry name" value="AOTCASE"/>
</dbReference>
<protein>
    <recommendedName>
        <fullName evidence="7">N-acetylornithine carbamoyltransferase</fullName>
    </recommendedName>
</protein>
<dbReference type="GO" id="GO:0042450">
    <property type="term" value="P:L-arginine biosynthetic process via ornithine"/>
    <property type="evidence" value="ECO:0007669"/>
    <property type="project" value="TreeGrafter"/>
</dbReference>
<feature type="domain" description="Aspartate/ornithine carbamoyltransferase Asp/Orn-binding" evidence="3">
    <location>
        <begin position="186"/>
        <end position="329"/>
    </location>
</feature>
<evidence type="ECO:0000313" key="5">
    <source>
        <dbReference type="EMBL" id="KPL15831.1"/>
    </source>
</evidence>
<accession>A0A0S8K1L5</accession>
<name>A0A0S8K1L5_UNCW3</name>
<dbReference type="EMBL" id="LJVE01000004">
    <property type="protein sequence ID" value="KPL15831.1"/>
    <property type="molecule type" value="Genomic_DNA"/>
</dbReference>
<dbReference type="Pfam" id="PF00185">
    <property type="entry name" value="OTCace"/>
    <property type="match status" value="1"/>
</dbReference>
<dbReference type="GO" id="GO:0004585">
    <property type="term" value="F:ornithine carbamoyltransferase activity"/>
    <property type="evidence" value="ECO:0007669"/>
    <property type="project" value="TreeGrafter"/>
</dbReference>
<dbReference type="Gene3D" id="3.40.50.1370">
    <property type="entry name" value="Aspartate/ornithine carbamoyltransferase"/>
    <property type="match status" value="2"/>
</dbReference>
<evidence type="ECO:0000256" key="2">
    <source>
        <dbReference type="RuleBase" id="RU003634"/>
    </source>
</evidence>
<evidence type="ECO:0000313" key="6">
    <source>
        <dbReference type="Proteomes" id="UP000050975"/>
    </source>
</evidence>
<dbReference type="GO" id="GO:0016597">
    <property type="term" value="F:amino acid binding"/>
    <property type="evidence" value="ECO:0007669"/>
    <property type="project" value="InterPro"/>
</dbReference>
<comment type="caution">
    <text evidence="5">The sequence shown here is derived from an EMBL/GenBank/DDBJ whole genome shotgun (WGS) entry which is preliminary data.</text>
</comment>
<dbReference type="GO" id="GO:0019240">
    <property type="term" value="P:citrulline biosynthetic process"/>
    <property type="evidence" value="ECO:0007669"/>
    <property type="project" value="TreeGrafter"/>
</dbReference>
<dbReference type="Proteomes" id="UP000050975">
    <property type="component" value="Unassembled WGS sequence"/>
</dbReference>
<dbReference type="PATRIC" id="fig|1703778.3.peg.188"/>
<dbReference type="NCBIfam" id="NF003384">
    <property type="entry name" value="PRK04523.1"/>
    <property type="match status" value="1"/>
</dbReference>
<evidence type="ECO:0000259" key="3">
    <source>
        <dbReference type="Pfam" id="PF00185"/>
    </source>
</evidence>
<dbReference type="InterPro" id="IPR006132">
    <property type="entry name" value="Asp/Orn_carbamoyltranf_P-bd"/>
</dbReference>